<dbReference type="PROSITE" id="PS51186">
    <property type="entry name" value="GNAT"/>
    <property type="match status" value="1"/>
</dbReference>
<organism evidence="2 3">
    <name type="scientific">Symbiopectobacterium purcellii</name>
    <dbReference type="NCBI Taxonomy" id="2871826"/>
    <lineage>
        <taxon>Bacteria</taxon>
        <taxon>Pseudomonadati</taxon>
        <taxon>Pseudomonadota</taxon>
        <taxon>Gammaproteobacteria</taxon>
        <taxon>Enterobacterales</taxon>
        <taxon>Enterobacteriaceae</taxon>
    </lineage>
</organism>
<dbReference type="PANTHER" id="PTHR43415">
    <property type="entry name" value="SPERMIDINE N(1)-ACETYLTRANSFERASE"/>
    <property type="match status" value="1"/>
</dbReference>
<dbReference type="InterPro" id="IPR016181">
    <property type="entry name" value="Acyl_CoA_acyltransferase"/>
</dbReference>
<name>A0ABX9AXG6_9ENTR</name>
<evidence type="ECO:0000259" key="1">
    <source>
        <dbReference type="PROSITE" id="PS51186"/>
    </source>
</evidence>
<keyword evidence="3" id="KW-1185">Reference proteome</keyword>
<dbReference type="Gene3D" id="3.40.630.30">
    <property type="match status" value="1"/>
</dbReference>
<feature type="domain" description="N-acetyltransferase" evidence="1">
    <location>
        <begin position="17"/>
        <end position="182"/>
    </location>
</feature>
<dbReference type="PANTHER" id="PTHR43415:SF5">
    <property type="entry name" value="ACETYLTRANSFERASE"/>
    <property type="match status" value="1"/>
</dbReference>
<sequence length="193" mass="21920">MKMSAPLLNSHSSSNKLHLIPFTEQHFSILIGWFFSEKDIVQWGGPDLSYPLNEEHVNSMLSKTKTIPSDSFCWMAEDDAGELCGHCQLVFDWRNGIAKICRVVISPQHRGRGFSLPMVSMVLEKAFSYAEIERVELNVYAWNEIAIKTYSRVGFIGEGVRRSSVKVGDERWDTAIMSMLRDEWVASSVSVIK</sequence>
<evidence type="ECO:0000313" key="2">
    <source>
        <dbReference type="EMBL" id="QZN98124.1"/>
    </source>
</evidence>
<dbReference type="CDD" id="cd04301">
    <property type="entry name" value="NAT_SF"/>
    <property type="match status" value="1"/>
</dbReference>
<dbReference type="Proteomes" id="UP000825886">
    <property type="component" value="Chromosome"/>
</dbReference>
<dbReference type="EMBL" id="CP081864">
    <property type="protein sequence ID" value="QZN98124.1"/>
    <property type="molecule type" value="Genomic_DNA"/>
</dbReference>
<gene>
    <name evidence="2" type="ORF">K6K13_16490</name>
</gene>
<protein>
    <submittedName>
        <fullName evidence="2">GNAT family N-acetyltransferase</fullName>
    </submittedName>
</protein>
<proteinExistence type="predicted"/>
<dbReference type="SUPFAM" id="SSF55729">
    <property type="entry name" value="Acyl-CoA N-acyltransferases (Nat)"/>
    <property type="match status" value="1"/>
</dbReference>
<reference evidence="2 3" key="1">
    <citation type="submission" date="2021-08" db="EMBL/GenBank/DDBJ databases">
        <title>Culture and genomic analysis of Symbiopectobacterium purcellii sp. nov. gen. nov., isolated from the leafhopper Empoasca decipiens.</title>
        <authorList>
            <person name="Nadal-Jimenez P."/>
            <person name="Siozios S."/>
            <person name="Halliday N."/>
            <person name="Camara M."/>
            <person name="Hurst G.D.D."/>
        </authorList>
    </citation>
    <scope>NUCLEOTIDE SEQUENCE [LARGE SCALE GENOMIC DNA]</scope>
    <source>
        <strain evidence="2 3">SyEd1</strain>
    </source>
</reference>
<dbReference type="Pfam" id="PF00583">
    <property type="entry name" value="Acetyltransf_1"/>
    <property type="match status" value="1"/>
</dbReference>
<accession>A0ABX9AXG6</accession>
<dbReference type="InterPro" id="IPR000182">
    <property type="entry name" value="GNAT_dom"/>
</dbReference>
<evidence type="ECO:0000313" key="3">
    <source>
        <dbReference type="Proteomes" id="UP000825886"/>
    </source>
</evidence>